<reference evidence="3 4" key="1">
    <citation type="submission" date="2024-05" db="EMBL/GenBank/DDBJ databases">
        <title>Genome sequencing and assembly of Indian major carp, Cirrhinus mrigala (Hamilton, 1822).</title>
        <authorList>
            <person name="Mohindra V."/>
            <person name="Chowdhury L.M."/>
            <person name="Lal K."/>
            <person name="Jena J.K."/>
        </authorList>
    </citation>
    <scope>NUCLEOTIDE SEQUENCE [LARGE SCALE GENOMIC DNA]</scope>
    <source>
        <strain evidence="3">CM1030</strain>
        <tissue evidence="3">Blood</tissue>
    </source>
</reference>
<proteinExistence type="predicted"/>
<dbReference type="InterPro" id="IPR013761">
    <property type="entry name" value="SAM/pointed_sf"/>
</dbReference>
<dbReference type="SUPFAM" id="SSF47769">
    <property type="entry name" value="SAM/Pointed domain"/>
    <property type="match status" value="1"/>
</dbReference>
<comment type="caution">
    <text evidence="3">The sequence shown here is derived from an EMBL/GenBank/DDBJ whole genome shotgun (WGS) entry which is preliminary data.</text>
</comment>
<evidence type="ECO:0000259" key="2">
    <source>
        <dbReference type="PROSITE" id="PS50105"/>
    </source>
</evidence>
<organism evidence="3 4">
    <name type="scientific">Cirrhinus mrigala</name>
    <name type="common">Mrigala</name>
    <dbReference type="NCBI Taxonomy" id="683832"/>
    <lineage>
        <taxon>Eukaryota</taxon>
        <taxon>Metazoa</taxon>
        <taxon>Chordata</taxon>
        <taxon>Craniata</taxon>
        <taxon>Vertebrata</taxon>
        <taxon>Euteleostomi</taxon>
        <taxon>Actinopterygii</taxon>
        <taxon>Neopterygii</taxon>
        <taxon>Teleostei</taxon>
        <taxon>Ostariophysi</taxon>
        <taxon>Cypriniformes</taxon>
        <taxon>Cyprinidae</taxon>
        <taxon>Labeoninae</taxon>
        <taxon>Labeonini</taxon>
        <taxon>Cirrhinus</taxon>
    </lineage>
</organism>
<dbReference type="Gene3D" id="1.10.150.50">
    <property type="entry name" value="Transcription Factor, Ets-1"/>
    <property type="match status" value="1"/>
</dbReference>
<dbReference type="PROSITE" id="PS50105">
    <property type="entry name" value="SAM_DOMAIN"/>
    <property type="match status" value="1"/>
</dbReference>
<evidence type="ECO:0000256" key="1">
    <source>
        <dbReference type="SAM" id="MobiDB-lite"/>
    </source>
</evidence>
<feature type="compositionally biased region" description="Polar residues" evidence="1">
    <location>
        <begin position="448"/>
        <end position="459"/>
    </location>
</feature>
<protein>
    <recommendedName>
        <fullName evidence="2">SAM domain-containing protein</fullName>
    </recommendedName>
</protein>
<evidence type="ECO:0000313" key="3">
    <source>
        <dbReference type="EMBL" id="KAL0149616.1"/>
    </source>
</evidence>
<dbReference type="InterPro" id="IPR001660">
    <property type="entry name" value="SAM"/>
</dbReference>
<dbReference type="PANTHER" id="PTHR16155:SF18">
    <property type="entry name" value="STERILE ALPHA MOTIF DOMAIN-CONTAINING PROTEIN 9-LIKE"/>
    <property type="match status" value="1"/>
</dbReference>
<keyword evidence="4" id="KW-1185">Reference proteome</keyword>
<sequence>CAECTQNSRTAEMDTQLNKIDLWTKEDVRQWLINVVKIPQNYADILYNEDVSGACLLSFDKKDLIDLGWKHGPAVQVIKKVSELKMPSEISPGDTDALVGTSTAEHPQEDKASVEKPTSTSAKLEIHPHLSNQENCDGKAVEHTLSWASEDMPKGGEGELLHDTVNDFKYKKGDGARCTQSKTLLSRSTKGTNAKIVRRETKEHLSNFSENLLDMSKNFVKRACKPRPFDEISTSFVYMQNELLPPETGPSNLIDPVHEYKLMANTENASEKDILKKFTEEVFRFAAACMNSRTNGTIHFGVGDKPQYEHGQIIGLELTSSDKYIDEFDKRLEEHFEENTNIAKTCIRPPKFIQVKSTDSINVDKWVIEVDIVPNYSETLENLFYTVTVKEEGKKKCKTECLFIRSGARTINILADKNPRSVQEKMKKVTDDVKSWALSRKSAEERNSQSTGKSSQGQRLKQLITHGRDILENSLQFIIITNKCHVSQLEHLTFLKELKLFVVLDFDPESQKNGTFSYYRKDRMANVHYPRLYNTTENISSIISKLNLFKQTSWVFCNGQVNETEPDMPFSNGEWLKKRATEVSEMISFICKPDIISKEKLVVMFLLHSTVNDISSPIVETFCAVYQKLEGDDNMLCICKDLTVFEQWKQVVQTRCKIDITSKCIYELSLNEINCTIQKTREPQTSSVNRYLPSFGSSSVLLTKKDEAQMTVLEILAENECENTEIETTDSFLQFKNKIEEDFYRGGQVKWWNFCLSERPGSIPFIKRDKYEELHNLITPTEGYSSPCVIINLFHHPGCGGTTLAMHVLWNLRRKFRCAVLKNNSAQSSEIAVQVIQLLTYGKEEPSTYTPVLLLVDNWEDVEDLQRCIVCAAQEKKKQESLMVIILNCERSQFPSESSRKSRIDNVFITNKLSTKEQGFFQMKLKELKGHHEKPETFYAFMIMTNDFSEKYIENLVCNILKDLDVSKKEGQLLSFLALLNTYVHGSCMSLSLCEELVGIKNFWKQETLEEKMNPYSTLLISFNVEECGTYQAVRFLHQMIAENCLKVLISKHNLKLSEITTNLLHCNQLYKSGMGKDILIQSILSMLITRQRKELGDDKDTLFSPLIEEMPLAESKEVLTLATKRFDKNATVPQALARHFYLKEKDFISALQWAQDARQKEYNSYIADTLGQVYKSHLKFMFETEQENELTPEDLEKCLQLAVKATMAFKDSQDLAKKDEQMDFLDQPIKKRQRTYNTSGYVGEMDVAMIIFDVLEKIFRTHDGYQWETLLRFLKNGTSFSFRETDQRTAEFIPKLISHEKYLFSLKPRMKEIFEFFENYFTYLKPRSIERETAEDRNKRKVSELFKKYIKLFCQSGEEKETERASQPNLSLEQKLEDYRCYLEEKRANTFARLLQCLTEKNGSQMELILKKWQFISENSKNYINQVNFILANIVLYCVKPRSTILKRFNELLRLLNTVLQEKGTYSDCTEAYYLATLMLWPGKDSNIDNTTLSKNICIYVTSTKKSFHRRFSHLFPAKSAIAHFYLGKSKELKRIIHKAKLDQVVDKEKHPNIHQLWQSGAIWREKEVQNLLQRVKGKTENGVIYVHYSGNLRIPVRPVYLGGLRSGCSMEEVSFFLGFTMEGPVAYDIKYTADL</sequence>
<gene>
    <name evidence="3" type="ORF">M9458_055143</name>
</gene>
<feature type="non-terminal residue" evidence="3">
    <location>
        <position position="1"/>
    </location>
</feature>
<dbReference type="PANTHER" id="PTHR16155">
    <property type="entry name" value="DED DOMAIN-CONTAINING PROTEIN"/>
    <property type="match status" value="1"/>
</dbReference>
<evidence type="ECO:0000313" key="4">
    <source>
        <dbReference type="Proteomes" id="UP001529510"/>
    </source>
</evidence>
<name>A0ABD0MLV7_CIRMR</name>
<feature type="region of interest" description="Disordered" evidence="1">
    <location>
        <begin position="88"/>
        <end position="118"/>
    </location>
</feature>
<dbReference type="Proteomes" id="UP001529510">
    <property type="component" value="Unassembled WGS sequence"/>
</dbReference>
<accession>A0ABD0MLV7</accession>
<feature type="domain" description="SAM" evidence="2">
    <location>
        <begin position="23"/>
        <end position="68"/>
    </location>
</feature>
<dbReference type="EMBL" id="JAMKFB020000399">
    <property type="protein sequence ID" value="KAL0149616.1"/>
    <property type="molecule type" value="Genomic_DNA"/>
</dbReference>
<feature type="region of interest" description="Disordered" evidence="1">
    <location>
        <begin position="438"/>
        <end position="459"/>
    </location>
</feature>